<protein>
    <submittedName>
        <fullName evidence="1">Uncharacterized protein</fullName>
    </submittedName>
</protein>
<organism evidence="1">
    <name type="scientific">marine sediment metagenome</name>
    <dbReference type="NCBI Taxonomy" id="412755"/>
    <lineage>
        <taxon>unclassified sequences</taxon>
        <taxon>metagenomes</taxon>
        <taxon>ecological metagenomes</taxon>
    </lineage>
</organism>
<evidence type="ECO:0000313" key="1">
    <source>
        <dbReference type="EMBL" id="KKL94359.1"/>
    </source>
</evidence>
<comment type="caution">
    <text evidence="1">The sequence shown here is derived from an EMBL/GenBank/DDBJ whole genome shotgun (WGS) entry which is preliminary data.</text>
</comment>
<dbReference type="EMBL" id="LAZR01018947">
    <property type="protein sequence ID" value="KKL94359.1"/>
    <property type="molecule type" value="Genomic_DNA"/>
</dbReference>
<dbReference type="AlphaFoldDB" id="A0A0F9G6F7"/>
<accession>A0A0F9G6F7</accession>
<proteinExistence type="predicted"/>
<name>A0A0F9G6F7_9ZZZZ</name>
<sequence length="42" mass="4751">MDRFRAAKKSPVIREKDLRPGAREVLYTYIVGASDHYTILGG</sequence>
<reference evidence="1" key="1">
    <citation type="journal article" date="2015" name="Nature">
        <title>Complex archaea that bridge the gap between prokaryotes and eukaryotes.</title>
        <authorList>
            <person name="Spang A."/>
            <person name="Saw J.H."/>
            <person name="Jorgensen S.L."/>
            <person name="Zaremba-Niedzwiedzka K."/>
            <person name="Martijn J."/>
            <person name="Lind A.E."/>
            <person name="van Eijk R."/>
            <person name="Schleper C."/>
            <person name="Guy L."/>
            <person name="Ettema T.J."/>
        </authorList>
    </citation>
    <scope>NUCLEOTIDE SEQUENCE</scope>
</reference>
<gene>
    <name evidence="1" type="ORF">LCGC14_1865510</name>
</gene>